<keyword evidence="4 9" id="KW-0251">Elongation factor</keyword>
<evidence type="ECO:0000256" key="4">
    <source>
        <dbReference type="ARBA" id="ARBA00022768"/>
    </source>
</evidence>
<evidence type="ECO:0000256" key="3">
    <source>
        <dbReference type="ARBA" id="ARBA00022741"/>
    </source>
</evidence>
<dbReference type="GO" id="GO:0005525">
    <property type="term" value="F:GTP binding"/>
    <property type="evidence" value="ECO:0007669"/>
    <property type="project" value="UniProtKB-KW"/>
</dbReference>
<dbReference type="InterPro" id="IPR027417">
    <property type="entry name" value="P-loop_NTPase"/>
</dbReference>
<dbReference type="InterPro" id="IPR014721">
    <property type="entry name" value="Ribsml_uS5_D2-typ_fold_subgr"/>
</dbReference>
<evidence type="ECO:0000313" key="9">
    <source>
        <dbReference type="EMBL" id="OAD55665.1"/>
    </source>
</evidence>
<dbReference type="Pfam" id="PF00009">
    <property type="entry name" value="GTP_EFTU"/>
    <property type="match status" value="1"/>
</dbReference>
<evidence type="ECO:0000259" key="7">
    <source>
        <dbReference type="Pfam" id="PF00009"/>
    </source>
</evidence>
<evidence type="ECO:0000313" key="10">
    <source>
        <dbReference type="Proteomes" id="UP000250275"/>
    </source>
</evidence>
<evidence type="ECO:0000259" key="8">
    <source>
        <dbReference type="Pfam" id="PF03143"/>
    </source>
</evidence>
<dbReference type="GO" id="GO:0003746">
    <property type="term" value="F:translation elongation factor activity"/>
    <property type="evidence" value="ECO:0007669"/>
    <property type="project" value="UniProtKB-KW"/>
</dbReference>
<gene>
    <name evidence="9" type="ORF">WN48_04415</name>
</gene>
<evidence type="ECO:0000256" key="1">
    <source>
        <dbReference type="ARBA" id="ARBA00004496"/>
    </source>
</evidence>
<dbReference type="GO" id="GO:0016491">
    <property type="term" value="F:oxidoreductase activity"/>
    <property type="evidence" value="ECO:0007669"/>
    <property type="project" value="InterPro"/>
</dbReference>
<dbReference type="InterPro" id="IPR000795">
    <property type="entry name" value="T_Tr_GTP-bd_dom"/>
</dbReference>
<dbReference type="Gene3D" id="3.40.50.300">
    <property type="entry name" value="P-loop containing nucleotide triphosphate hydrolases"/>
    <property type="match status" value="1"/>
</dbReference>
<feature type="domain" description="Translation elongation factor EFTu/EF1A C-terminal" evidence="8">
    <location>
        <begin position="416"/>
        <end position="455"/>
    </location>
</feature>
<keyword evidence="5" id="KW-0648">Protein biosynthesis</keyword>
<dbReference type="InterPro" id="IPR000415">
    <property type="entry name" value="Nitroreductase-like"/>
</dbReference>
<accession>A0A310S9V8</accession>
<dbReference type="SUPFAM" id="SSF52540">
    <property type="entry name" value="P-loop containing nucleoside triphosphate hydrolases"/>
    <property type="match status" value="1"/>
</dbReference>
<keyword evidence="10" id="KW-1185">Reference proteome</keyword>
<dbReference type="AlphaFoldDB" id="A0A310S9V8"/>
<dbReference type="EMBL" id="KQ762550">
    <property type="protein sequence ID" value="OAD55665.1"/>
    <property type="molecule type" value="Genomic_DNA"/>
</dbReference>
<evidence type="ECO:0000256" key="5">
    <source>
        <dbReference type="ARBA" id="ARBA00022917"/>
    </source>
</evidence>
<dbReference type="Pfam" id="PF03143">
    <property type="entry name" value="GTP_EFTU_D3"/>
    <property type="match status" value="1"/>
</dbReference>
<dbReference type="Gene3D" id="3.40.109.10">
    <property type="entry name" value="NADH Oxidase"/>
    <property type="match status" value="1"/>
</dbReference>
<proteinExistence type="inferred from homology"/>
<reference evidence="9 10" key="1">
    <citation type="submission" date="2015-07" db="EMBL/GenBank/DDBJ databases">
        <title>The genome of Eufriesea mexicana.</title>
        <authorList>
            <person name="Pan H."/>
            <person name="Kapheim K."/>
        </authorList>
    </citation>
    <scope>NUCLEOTIDE SEQUENCE [LARGE SCALE GENOMIC DNA]</scope>
    <source>
        <strain evidence="9">0111107269</strain>
        <tissue evidence="9">Whole body</tissue>
    </source>
</reference>
<dbReference type="SUPFAM" id="SSF50465">
    <property type="entry name" value="EF-Tu/eEF-1alpha/eIF2-gamma C-terminal domain"/>
    <property type="match status" value="1"/>
</dbReference>
<dbReference type="Gene3D" id="2.40.30.10">
    <property type="entry name" value="Translation factors"/>
    <property type="match status" value="1"/>
</dbReference>
<dbReference type="GO" id="GO:0005737">
    <property type="term" value="C:cytoplasm"/>
    <property type="evidence" value="ECO:0007669"/>
    <property type="project" value="UniProtKB-SubCell"/>
</dbReference>
<keyword evidence="6" id="KW-0342">GTP-binding</keyword>
<dbReference type="PANTHER" id="PTHR43721:SF22">
    <property type="entry name" value="ELONGATION FACTOR TU, MITOCHONDRIAL"/>
    <property type="match status" value="1"/>
</dbReference>
<organism evidence="9 10">
    <name type="scientific">Eufriesea mexicana</name>
    <dbReference type="NCBI Taxonomy" id="516756"/>
    <lineage>
        <taxon>Eukaryota</taxon>
        <taxon>Metazoa</taxon>
        <taxon>Ecdysozoa</taxon>
        <taxon>Arthropoda</taxon>
        <taxon>Hexapoda</taxon>
        <taxon>Insecta</taxon>
        <taxon>Pterygota</taxon>
        <taxon>Neoptera</taxon>
        <taxon>Endopterygota</taxon>
        <taxon>Hymenoptera</taxon>
        <taxon>Apocrita</taxon>
        <taxon>Aculeata</taxon>
        <taxon>Apoidea</taxon>
        <taxon>Anthophila</taxon>
        <taxon>Apidae</taxon>
        <taxon>Eufriesea</taxon>
    </lineage>
</organism>
<comment type="similarity">
    <text evidence="2">Belongs to the TRAFAC class translation factor GTPase superfamily. Classic translation factor GTPase family. EF-Tu/EF-1A subfamily.</text>
</comment>
<dbReference type="Gene3D" id="3.30.230.10">
    <property type="match status" value="1"/>
</dbReference>
<dbReference type="InterPro" id="IPR004160">
    <property type="entry name" value="Transl_elong_EFTu/EF1A_C"/>
</dbReference>
<sequence length="635" mass="71312">MAYLKRYENIDLVNECALKPFDIRACAKNTDTARAKGNAEAYAYRYFLMNLLLLNKYEFDPNNGIIHLIKSNDNERNYGNNVNLSNGRRGPAVVEALEPNNLTIVKSLPFVNAFNGFKPPLPIIPPKLLHPVESPERASNIAASKSLEHNKDILKPVLLKPIMNVKINFPDVYHSSIVRNGSGKRDGIEEMELKQMECPVIVKLLKLKCLYLKQEEARGITINTAHVVYETSTPHYAHVDCPCHADYIKNMVTGAAQMNCPVLVVSATDGPMPQTHDDVLELVGAEIRELLIKYEFETDNTPIIRGYAEGTLDGEVDKPVLIATEDVLTITGRGTVATRKIGLGTLKLVMKLILLLLTKLVKWLLLLVLKYSENYLMKRKLVMTLGSVTSCTKFKGEVYILSDYAGGMEDFINEGEKSELTMPSDCVTITVRLIHPVALEKGTRFSIRVGGRTVTVLDKTLQFNSFFDYDKETRINHCAQSQTFILLQNLSLSLTAHEILNAVRGGFNEQLLLTYLEPNKVIEPNKSHVTMLVSAGYDYPPRTKITKCEMSEISTLINPSLYYDPELQTLGKLKTGKSHLIVHQGGKSEISYGDATIAIINEIREQRFIRNRSTAGYNEYFVLKHNQQTVKITKE</sequence>
<keyword evidence="3" id="KW-0547">Nucleotide-binding</keyword>
<dbReference type="InterPro" id="IPR009001">
    <property type="entry name" value="Transl_elong_EF1A/Init_IF2_C"/>
</dbReference>
<evidence type="ECO:0000256" key="6">
    <source>
        <dbReference type="ARBA" id="ARBA00023134"/>
    </source>
</evidence>
<protein>
    <submittedName>
        <fullName evidence="9">Elongation factor Tu</fullName>
    </submittedName>
</protein>
<evidence type="ECO:0000256" key="2">
    <source>
        <dbReference type="ARBA" id="ARBA00007249"/>
    </source>
</evidence>
<name>A0A310S9V8_9HYME</name>
<dbReference type="GO" id="GO:0003924">
    <property type="term" value="F:GTPase activity"/>
    <property type="evidence" value="ECO:0007669"/>
    <property type="project" value="InterPro"/>
</dbReference>
<dbReference type="InterPro" id="IPR050055">
    <property type="entry name" value="EF-Tu_GTPase"/>
</dbReference>
<dbReference type="Proteomes" id="UP000250275">
    <property type="component" value="Unassembled WGS sequence"/>
</dbReference>
<dbReference type="PANTHER" id="PTHR43721">
    <property type="entry name" value="ELONGATION FACTOR TU-RELATED"/>
    <property type="match status" value="1"/>
</dbReference>
<feature type="domain" description="Tr-type G" evidence="7">
    <location>
        <begin position="211"/>
        <end position="280"/>
    </location>
</feature>
<comment type="subcellular location">
    <subcellularLocation>
        <location evidence="1">Cytoplasm</location>
    </subcellularLocation>
</comment>
<dbReference type="PRINTS" id="PR00315">
    <property type="entry name" value="ELONGATNFCT"/>
</dbReference>